<dbReference type="EMBL" id="MCGR01000026">
    <property type="protein sequence ID" value="ORY79740.1"/>
    <property type="molecule type" value="Genomic_DNA"/>
</dbReference>
<gene>
    <name evidence="2" type="ORF">BCR35DRAFT_304560</name>
</gene>
<comment type="caution">
    <text evidence="2">The sequence shown here is derived from an EMBL/GenBank/DDBJ whole genome shotgun (WGS) entry which is preliminary data.</text>
</comment>
<name>A0A1Y2F757_9BASI</name>
<feature type="compositionally biased region" description="Acidic residues" evidence="1">
    <location>
        <begin position="130"/>
        <end position="150"/>
    </location>
</feature>
<dbReference type="InParanoid" id="A0A1Y2F757"/>
<proteinExistence type="predicted"/>
<feature type="region of interest" description="Disordered" evidence="1">
    <location>
        <begin position="238"/>
        <end position="318"/>
    </location>
</feature>
<protein>
    <submittedName>
        <fullName evidence="2">Uncharacterized protein</fullName>
    </submittedName>
</protein>
<feature type="region of interest" description="Disordered" evidence="1">
    <location>
        <begin position="122"/>
        <end position="180"/>
    </location>
</feature>
<evidence type="ECO:0000313" key="2">
    <source>
        <dbReference type="EMBL" id="ORY79740.1"/>
    </source>
</evidence>
<keyword evidence="3" id="KW-1185">Reference proteome</keyword>
<dbReference type="Proteomes" id="UP000193467">
    <property type="component" value="Unassembled WGS sequence"/>
</dbReference>
<feature type="compositionally biased region" description="Basic and acidic residues" evidence="1">
    <location>
        <begin position="480"/>
        <end position="498"/>
    </location>
</feature>
<dbReference type="AlphaFoldDB" id="A0A1Y2F757"/>
<accession>A0A1Y2F757</accession>
<reference evidence="2 3" key="1">
    <citation type="submission" date="2016-07" db="EMBL/GenBank/DDBJ databases">
        <title>Pervasive Adenine N6-methylation of Active Genes in Fungi.</title>
        <authorList>
            <consortium name="DOE Joint Genome Institute"/>
            <person name="Mondo S.J."/>
            <person name="Dannebaum R.O."/>
            <person name="Kuo R.C."/>
            <person name="Labutti K."/>
            <person name="Haridas S."/>
            <person name="Kuo A."/>
            <person name="Salamov A."/>
            <person name="Ahrendt S.R."/>
            <person name="Lipzen A."/>
            <person name="Sullivan W."/>
            <person name="Andreopoulos W.B."/>
            <person name="Clum A."/>
            <person name="Lindquist E."/>
            <person name="Daum C."/>
            <person name="Ramamoorthy G.K."/>
            <person name="Gryganskyi A."/>
            <person name="Culley D."/>
            <person name="Magnuson J.K."/>
            <person name="James T.Y."/>
            <person name="O'Malley M.A."/>
            <person name="Stajich J.E."/>
            <person name="Spatafora J.W."/>
            <person name="Visel A."/>
            <person name="Grigoriev I.V."/>
        </authorList>
    </citation>
    <scope>NUCLEOTIDE SEQUENCE [LARGE SCALE GENOMIC DNA]</scope>
    <source>
        <strain evidence="2 3">62-1032</strain>
    </source>
</reference>
<sequence length="498" mass="55877">MARLAPELMPVIGTAYDSRLAFRLEITRICLSNSVWLTTVTSTPSVLVLRCMLGVEPSTPSYLCCSCTIRCTRKAGEQEWKVRQSDAQHACRLDKDPKFVRLARARGARRLEVLRQEEAEFGVQGRPFEEEVPTEDEEEDQLNSSSDEEATEVRRARPRSVAEDSAMLPATNGIAAVEDEDDDDFAVNTLEQDAIEEPAPRKKARVSLLVHPRLNEINDEIKRLARVWTGRTAQHDERDLDGIAHRTPHPRQRRRPSTRMEDLSTRKASRGRRAVERNGFHDELQAGLISRAPAARRSKPSTLSGLPESRASSRPLEHYHVGVEAQPRATTSSRDMARLAGSVVHLFGGRLHFSPAPHTFLRDQYLASTPSHQTPFLPSCTSLSLFIQPRRSLSPRSTARSSPILNSIHLPPTYTYTKSFPTQSQTLPRLHLPLFHHSRLGSAPPSRQRARFEGQARPPSLALRDGRERVHQLVGGEGSTQDRDAVTQERCVRGEAEH</sequence>
<organism evidence="2 3">
    <name type="scientific">Leucosporidium creatinivorum</name>
    <dbReference type="NCBI Taxonomy" id="106004"/>
    <lineage>
        <taxon>Eukaryota</taxon>
        <taxon>Fungi</taxon>
        <taxon>Dikarya</taxon>
        <taxon>Basidiomycota</taxon>
        <taxon>Pucciniomycotina</taxon>
        <taxon>Microbotryomycetes</taxon>
        <taxon>Leucosporidiales</taxon>
        <taxon>Leucosporidium</taxon>
    </lineage>
</organism>
<feature type="compositionally biased region" description="Basic and acidic residues" evidence="1">
    <location>
        <begin position="273"/>
        <end position="284"/>
    </location>
</feature>
<evidence type="ECO:0000313" key="3">
    <source>
        <dbReference type="Proteomes" id="UP000193467"/>
    </source>
</evidence>
<feature type="compositionally biased region" description="Basic residues" evidence="1">
    <location>
        <begin position="246"/>
        <end position="257"/>
    </location>
</feature>
<evidence type="ECO:0000256" key="1">
    <source>
        <dbReference type="SAM" id="MobiDB-lite"/>
    </source>
</evidence>
<feature type="region of interest" description="Disordered" evidence="1">
    <location>
        <begin position="438"/>
        <end position="498"/>
    </location>
</feature>